<gene>
    <name evidence="1" type="ORF">IFO68_14740</name>
</gene>
<comment type="caution">
    <text evidence="1">The sequence shown here is derived from an EMBL/GenBank/DDBJ whole genome shotgun (WGS) entry which is preliminary data.</text>
</comment>
<reference evidence="1 2" key="1">
    <citation type="submission" date="2020-09" db="EMBL/GenBank/DDBJ databases">
        <title>Photobacterium sp. CAU 1568 isolated from sand of Sido Beach.</title>
        <authorList>
            <person name="Kim W."/>
        </authorList>
    </citation>
    <scope>NUCLEOTIDE SEQUENCE [LARGE SCALE GENOMIC DNA]</scope>
    <source>
        <strain evidence="1 2">CAU 1568</strain>
    </source>
</reference>
<evidence type="ECO:0000313" key="1">
    <source>
        <dbReference type="EMBL" id="MBD8513938.1"/>
    </source>
</evidence>
<dbReference type="EMBL" id="JACYTP010000009">
    <property type="protein sequence ID" value="MBD8513938.1"/>
    <property type="molecule type" value="Genomic_DNA"/>
</dbReference>
<proteinExistence type="predicted"/>
<dbReference type="RefSeq" id="WP_192016606.1">
    <property type="nucleotide sequence ID" value="NZ_JACYTP010000009.1"/>
</dbReference>
<name>A0ABR9BNX2_9GAMM</name>
<protein>
    <submittedName>
        <fullName evidence="1">Uncharacterized protein</fullName>
    </submittedName>
</protein>
<accession>A0ABR9BNX2</accession>
<evidence type="ECO:0000313" key="2">
    <source>
        <dbReference type="Proteomes" id="UP000649768"/>
    </source>
</evidence>
<dbReference type="Proteomes" id="UP000649768">
    <property type="component" value="Unassembled WGS sequence"/>
</dbReference>
<sequence>MLTDPAPGESYPQVRAYQMDDTRIPVRYAGLDKKTNSYSVALEENGPRITQLKGQSLWVIDF</sequence>
<organism evidence="1 2">
    <name type="scientific">Photobacterium arenosum</name>
    <dbReference type="NCBI Taxonomy" id="2774143"/>
    <lineage>
        <taxon>Bacteria</taxon>
        <taxon>Pseudomonadati</taxon>
        <taxon>Pseudomonadota</taxon>
        <taxon>Gammaproteobacteria</taxon>
        <taxon>Vibrionales</taxon>
        <taxon>Vibrionaceae</taxon>
        <taxon>Photobacterium</taxon>
    </lineage>
</organism>
<keyword evidence="2" id="KW-1185">Reference proteome</keyword>